<dbReference type="Proteomes" id="UP001275084">
    <property type="component" value="Unassembled WGS sequence"/>
</dbReference>
<name>A0AAJ0HXV6_9PEZI</name>
<accession>A0AAJ0HXV6</accession>
<comment type="caution">
    <text evidence="1">The sequence shown here is derived from an EMBL/GenBank/DDBJ whole genome shotgun (WGS) entry which is preliminary data.</text>
</comment>
<reference evidence="1" key="2">
    <citation type="submission" date="2023-06" db="EMBL/GenBank/DDBJ databases">
        <authorList>
            <consortium name="Lawrence Berkeley National Laboratory"/>
            <person name="Haridas S."/>
            <person name="Hensen N."/>
            <person name="Bonometti L."/>
            <person name="Westerberg I."/>
            <person name="Brannstrom I.O."/>
            <person name="Guillou S."/>
            <person name="Cros-Aarteil S."/>
            <person name="Calhoun S."/>
            <person name="Kuo A."/>
            <person name="Mondo S."/>
            <person name="Pangilinan J."/>
            <person name="Riley R."/>
            <person name="Labutti K."/>
            <person name="Andreopoulos B."/>
            <person name="Lipzen A."/>
            <person name="Chen C."/>
            <person name="Yanf M."/>
            <person name="Daum C."/>
            <person name="Ng V."/>
            <person name="Clum A."/>
            <person name="Steindorff A."/>
            <person name="Ohm R."/>
            <person name="Martin F."/>
            <person name="Silar P."/>
            <person name="Natvig D."/>
            <person name="Lalanne C."/>
            <person name="Gautier V."/>
            <person name="Ament-Velasquez S.L."/>
            <person name="Kruys A."/>
            <person name="Hutchinson M.I."/>
            <person name="Powell A.J."/>
            <person name="Barry K."/>
            <person name="Miller A.N."/>
            <person name="Grigoriev I.V."/>
            <person name="Debuchy R."/>
            <person name="Gladieux P."/>
            <person name="Thoren M.H."/>
            <person name="Johannesson H."/>
        </authorList>
    </citation>
    <scope>NUCLEOTIDE SEQUENCE</scope>
    <source>
        <strain evidence="1">CBS 955.72</strain>
    </source>
</reference>
<dbReference type="EMBL" id="JAUIQD010000001">
    <property type="protein sequence ID" value="KAK3364629.1"/>
    <property type="molecule type" value="Genomic_DNA"/>
</dbReference>
<evidence type="ECO:0000313" key="2">
    <source>
        <dbReference type="Proteomes" id="UP001275084"/>
    </source>
</evidence>
<organism evidence="1 2">
    <name type="scientific">Lasiosphaeria hispida</name>
    <dbReference type="NCBI Taxonomy" id="260671"/>
    <lineage>
        <taxon>Eukaryota</taxon>
        <taxon>Fungi</taxon>
        <taxon>Dikarya</taxon>
        <taxon>Ascomycota</taxon>
        <taxon>Pezizomycotina</taxon>
        <taxon>Sordariomycetes</taxon>
        <taxon>Sordariomycetidae</taxon>
        <taxon>Sordariales</taxon>
        <taxon>Lasiosphaeriaceae</taxon>
        <taxon>Lasiosphaeria</taxon>
    </lineage>
</organism>
<reference evidence="1" key="1">
    <citation type="journal article" date="2023" name="Mol. Phylogenet. Evol.">
        <title>Genome-scale phylogeny and comparative genomics of the fungal order Sordariales.</title>
        <authorList>
            <person name="Hensen N."/>
            <person name="Bonometti L."/>
            <person name="Westerberg I."/>
            <person name="Brannstrom I.O."/>
            <person name="Guillou S."/>
            <person name="Cros-Aarteil S."/>
            <person name="Calhoun S."/>
            <person name="Haridas S."/>
            <person name="Kuo A."/>
            <person name="Mondo S."/>
            <person name="Pangilinan J."/>
            <person name="Riley R."/>
            <person name="LaButti K."/>
            <person name="Andreopoulos B."/>
            <person name="Lipzen A."/>
            <person name="Chen C."/>
            <person name="Yan M."/>
            <person name="Daum C."/>
            <person name="Ng V."/>
            <person name="Clum A."/>
            <person name="Steindorff A."/>
            <person name="Ohm R.A."/>
            <person name="Martin F."/>
            <person name="Silar P."/>
            <person name="Natvig D.O."/>
            <person name="Lalanne C."/>
            <person name="Gautier V."/>
            <person name="Ament-Velasquez S.L."/>
            <person name="Kruys A."/>
            <person name="Hutchinson M.I."/>
            <person name="Powell A.J."/>
            <person name="Barry K."/>
            <person name="Miller A.N."/>
            <person name="Grigoriev I.V."/>
            <person name="Debuchy R."/>
            <person name="Gladieux P."/>
            <person name="Hiltunen Thoren M."/>
            <person name="Johannesson H."/>
        </authorList>
    </citation>
    <scope>NUCLEOTIDE SEQUENCE</scope>
    <source>
        <strain evidence="1">CBS 955.72</strain>
    </source>
</reference>
<keyword evidence="2" id="KW-1185">Reference proteome</keyword>
<proteinExistence type="predicted"/>
<protein>
    <submittedName>
        <fullName evidence="1">Uncharacterized protein</fullName>
    </submittedName>
</protein>
<evidence type="ECO:0000313" key="1">
    <source>
        <dbReference type="EMBL" id="KAK3364629.1"/>
    </source>
</evidence>
<gene>
    <name evidence="1" type="ORF">B0T25DRAFT_69975</name>
</gene>
<sequence length="97" mass="10371">MQIDGYVCCISWSRACVQSLFVWLLASWLRAQSSRAHPGLHSGALATCLGGLPRQGWIAATFSSLRGLGAFVIGGSAGRPHWARAEGGPTAVGHHWW</sequence>
<dbReference type="AlphaFoldDB" id="A0AAJ0HXV6"/>